<reference evidence="1 2" key="1">
    <citation type="journal article" date="2018" name="Science">
        <title>The opium poppy genome and morphinan production.</title>
        <authorList>
            <person name="Guo L."/>
            <person name="Winzer T."/>
            <person name="Yang X."/>
            <person name="Li Y."/>
            <person name="Ning Z."/>
            <person name="He Z."/>
            <person name="Teodor R."/>
            <person name="Lu Y."/>
            <person name="Bowser T.A."/>
            <person name="Graham I.A."/>
            <person name="Ye K."/>
        </authorList>
    </citation>
    <scope>NUCLEOTIDE SEQUENCE [LARGE SCALE GENOMIC DNA]</scope>
    <source>
        <strain evidence="2">cv. HN1</strain>
        <tissue evidence="1">Leaves</tissue>
    </source>
</reference>
<organism evidence="1 2">
    <name type="scientific">Papaver somniferum</name>
    <name type="common">Opium poppy</name>
    <dbReference type="NCBI Taxonomy" id="3469"/>
    <lineage>
        <taxon>Eukaryota</taxon>
        <taxon>Viridiplantae</taxon>
        <taxon>Streptophyta</taxon>
        <taxon>Embryophyta</taxon>
        <taxon>Tracheophyta</taxon>
        <taxon>Spermatophyta</taxon>
        <taxon>Magnoliopsida</taxon>
        <taxon>Ranunculales</taxon>
        <taxon>Papaveraceae</taxon>
        <taxon>Papaveroideae</taxon>
        <taxon>Papaver</taxon>
    </lineage>
</organism>
<proteinExistence type="predicted"/>
<dbReference type="Proteomes" id="UP000316621">
    <property type="component" value="Chromosome 8"/>
</dbReference>
<dbReference type="AlphaFoldDB" id="A0A4Y7KJH8"/>
<protein>
    <submittedName>
        <fullName evidence="1">Uncharacterized protein</fullName>
    </submittedName>
</protein>
<dbReference type="Gramene" id="RZC73016">
    <property type="protein sequence ID" value="RZC73016"/>
    <property type="gene ID" value="C5167_048496"/>
</dbReference>
<keyword evidence="2" id="KW-1185">Reference proteome</keyword>
<name>A0A4Y7KJH8_PAPSO</name>
<evidence type="ECO:0000313" key="2">
    <source>
        <dbReference type="Proteomes" id="UP000316621"/>
    </source>
</evidence>
<evidence type="ECO:0000313" key="1">
    <source>
        <dbReference type="EMBL" id="RZC73016.1"/>
    </source>
</evidence>
<accession>A0A4Y7KJH8</accession>
<gene>
    <name evidence="1" type="ORF">C5167_048496</name>
</gene>
<sequence>MVTTMWGDDDDISATICGGDLLWRISNYTSGGDDEMEMLLSFDICTEKIQFIQLPPECNSLIHNLDTAEDNCYELRHHLLEFKGYPCVARSEKTWIGERVEYHFKVHLFILKDKVDQIWIEEETFNVRLKEDGVELDSLLRDPFDRYFNKTRRSNDHRSHRTRMCSFSDQVMLYWFDGGCLIFYNLRMNHHNVAKGANPCTGRDRRDIFKAKLKGMATDPGSDGDDVPHCPCIDYQLHAQVENIISVKTFIPKGGEVGEFDNYEEFQQFLTDKQPVGWVATGRKSPKWIAALAG</sequence>
<dbReference type="EMBL" id="CM010722">
    <property type="protein sequence ID" value="RZC73016.1"/>
    <property type="molecule type" value="Genomic_DNA"/>
</dbReference>